<accession>A0A9N9MLV0</accession>
<name>A0A9N9MLV0_9CUCU</name>
<dbReference type="OrthoDB" id="26523at2759"/>
<dbReference type="Gene3D" id="3.40.250.10">
    <property type="entry name" value="Rhodanese-like domain"/>
    <property type="match status" value="1"/>
</dbReference>
<organism evidence="1 2">
    <name type="scientific">Ceutorhynchus assimilis</name>
    <name type="common">cabbage seed weevil</name>
    <dbReference type="NCBI Taxonomy" id="467358"/>
    <lineage>
        <taxon>Eukaryota</taxon>
        <taxon>Metazoa</taxon>
        <taxon>Ecdysozoa</taxon>
        <taxon>Arthropoda</taxon>
        <taxon>Hexapoda</taxon>
        <taxon>Insecta</taxon>
        <taxon>Pterygota</taxon>
        <taxon>Neoptera</taxon>
        <taxon>Endopterygota</taxon>
        <taxon>Coleoptera</taxon>
        <taxon>Polyphaga</taxon>
        <taxon>Cucujiformia</taxon>
        <taxon>Curculionidae</taxon>
        <taxon>Ceutorhynchinae</taxon>
        <taxon>Ceutorhynchus</taxon>
    </lineage>
</organism>
<dbReference type="EMBL" id="OU892278">
    <property type="protein sequence ID" value="CAG9765159.1"/>
    <property type="molecule type" value="Genomic_DNA"/>
</dbReference>
<evidence type="ECO:0000313" key="2">
    <source>
        <dbReference type="Proteomes" id="UP001152799"/>
    </source>
</evidence>
<protein>
    <submittedName>
        <fullName evidence="1">Uncharacterized protein</fullName>
    </submittedName>
</protein>
<proteinExistence type="predicted"/>
<dbReference type="GO" id="GO:0004725">
    <property type="term" value="F:protein tyrosine phosphatase activity"/>
    <property type="evidence" value="ECO:0007669"/>
    <property type="project" value="InterPro"/>
</dbReference>
<keyword evidence="2" id="KW-1185">Reference proteome</keyword>
<dbReference type="GO" id="GO:1902751">
    <property type="term" value="P:positive regulation of cell cycle G2/M phase transition"/>
    <property type="evidence" value="ECO:0007669"/>
    <property type="project" value="InterPro"/>
</dbReference>
<reference evidence="1" key="1">
    <citation type="submission" date="2022-01" db="EMBL/GenBank/DDBJ databases">
        <authorList>
            <person name="King R."/>
        </authorList>
    </citation>
    <scope>NUCLEOTIDE SEQUENCE</scope>
</reference>
<dbReference type="PRINTS" id="PR00716">
    <property type="entry name" value="MPIPHPHTASE"/>
</dbReference>
<sequence length="71" mass="8361">MTIDQNVQREVIKDAVEKPSEEGNLVRDFSEEYALPLIDVTQSELKIISKETMKDLLDGKFKDWIQSYFYM</sequence>
<gene>
    <name evidence="1" type="ORF">CEUTPL_LOCUS5775</name>
</gene>
<dbReference type="Proteomes" id="UP001152799">
    <property type="component" value="Chromosome 2"/>
</dbReference>
<dbReference type="InterPro" id="IPR000751">
    <property type="entry name" value="MPI_Phosphatase"/>
</dbReference>
<dbReference type="InterPro" id="IPR036873">
    <property type="entry name" value="Rhodanese-like_dom_sf"/>
</dbReference>
<evidence type="ECO:0000313" key="1">
    <source>
        <dbReference type="EMBL" id="CAG9765159.1"/>
    </source>
</evidence>
<dbReference type="AlphaFoldDB" id="A0A9N9MLV0"/>